<protein>
    <submittedName>
        <fullName evidence="2">IS200/IS605 family transposase</fullName>
    </submittedName>
</protein>
<dbReference type="PANTHER" id="PTHR33360:SF2">
    <property type="entry name" value="TRANSPOSASE FOR INSERTION SEQUENCE ELEMENT IS200"/>
    <property type="match status" value="1"/>
</dbReference>
<evidence type="ECO:0000259" key="1">
    <source>
        <dbReference type="SMART" id="SM01321"/>
    </source>
</evidence>
<dbReference type="Proteomes" id="UP001576780">
    <property type="component" value="Unassembled WGS sequence"/>
</dbReference>
<organism evidence="2 3">
    <name type="scientific">Floridaenema evergladense BLCC-F167</name>
    <dbReference type="NCBI Taxonomy" id="3153639"/>
    <lineage>
        <taxon>Bacteria</taxon>
        <taxon>Bacillati</taxon>
        <taxon>Cyanobacteriota</taxon>
        <taxon>Cyanophyceae</taxon>
        <taxon>Oscillatoriophycideae</taxon>
        <taxon>Aerosakkonematales</taxon>
        <taxon>Aerosakkonemataceae</taxon>
        <taxon>Floridanema</taxon>
        <taxon>Floridanema evergladense</taxon>
    </lineage>
</organism>
<reference evidence="2 3" key="1">
    <citation type="submission" date="2024-09" db="EMBL/GenBank/DDBJ databases">
        <title>Floridaenema gen nov. (Aerosakkonemataceae, Aerosakkonematales ord. nov., Cyanobacteria) from benthic tropical and subtropical fresh waters, with the description of four new species.</title>
        <authorList>
            <person name="Moretto J.A."/>
            <person name="Berthold D.E."/>
            <person name="Lefler F.W."/>
            <person name="Huang I.-S."/>
            <person name="Laughinghouse H. IV."/>
        </authorList>
    </citation>
    <scope>NUCLEOTIDE SEQUENCE [LARGE SCALE GENOMIC DNA]</scope>
    <source>
        <strain evidence="2 3">BLCC-F167</strain>
    </source>
</reference>
<dbReference type="Gene3D" id="3.30.70.1290">
    <property type="entry name" value="Transposase IS200-like"/>
    <property type="match status" value="1"/>
</dbReference>
<sequence length="138" mass="15823">MSMSQPRKGAHSVFSIHLHFVFVTKYRRKVLTSEIIDRLHDIFANVCVKNQCHLIEFSGESDHVHLLIDFHPNNNISDFTASLKSASSRVIRKEFAEYLSTTYRKNTLWSSSYYVASSGGAPIEKLKLYIKSQELPES</sequence>
<feature type="domain" description="Transposase IS200-like" evidence="1">
    <location>
        <begin position="13"/>
        <end position="133"/>
    </location>
</feature>
<proteinExistence type="predicted"/>
<dbReference type="InterPro" id="IPR002686">
    <property type="entry name" value="Transposase_17"/>
</dbReference>
<name>A0ABV4WD44_9CYAN</name>
<dbReference type="EMBL" id="JBHFNT010000007">
    <property type="protein sequence ID" value="MFB2833010.1"/>
    <property type="molecule type" value="Genomic_DNA"/>
</dbReference>
<evidence type="ECO:0000313" key="2">
    <source>
        <dbReference type="EMBL" id="MFB2833010.1"/>
    </source>
</evidence>
<comment type="caution">
    <text evidence="2">The sequence shown here is derived from an EMBL/GenBank/DDBJ whole genome shotgun (WGS) entry which is preliminary data.</text>
</comment>
<dbReference type="NCBIfam" id="NF033573">
    <property type="entry name" value="transpos_IS200"/>
    <property type="match status" value="1"/>
</dbReference>
<dbReference type="RefSeq" id="WP_413275509.1">
    <property type="nucleotide sequence ID" value="NZ_JBHFNT010000007.1"/>
</dbReference>
<accession>A0ABV4WD44</accession>
<dbReference type="PANTHER" id="PTHR33360">
    <property type="entry name" value="TRANSPOSASE FOR INSERTION SEQUENCE ELEMENT IS200"/>
    <property type="match status" value="1"/>
</dbReference>
<keyword evidence="3" id="KW-1185">Reference proteome</keyword>
<evidence type="ECO:0000313" key="3">
    <source>
        <dbReference type="Proteomes" id="UP001576780"/>
    </source>
</evidence>
<dbReference type="Pfam" id="PF01797">
    <property type="entry name" value="Y1_Tnp"/>
    <property type="match status" value="1"/>
</dbReference>
<gene>
    <name evidence="2" type="primary">tnpA</name>
    <name evidence="2" type="ORF">ACE1CA_00595</name>
</gene>
<dbReference type="SUPFAM" id="SSF143422">
    <property type="entry name" value="Transposase IS200-like"/>
    <property type="match status" value="1"/>
</dbReference>
<dbReference type="InterPro" id="IPR036515">
    <property type="entry name" value="Transposase_17_sf"/>
</dbReference>
<dbReference type="SMART" id="SM01321">
    <property type="entry name" value="Y1_Tnp"/>
    <property type="match status" value="1"/>
</dbReference>